<evidence type="ECO:0000313" key="2">
    <source>
        <dbReference type="EMBL" id="KFA93271.1"/>
    </source>
</evidence>
<accession>A0A084SXT6</accession>
<keyword evidence="1" id="KW-1133">Transmembrane helix</keyword>
<keyword evidence="1" id="KW-0812">Transmembrane</keyword>
<name>A0A084SXT6_9BACT</name>
<proteinExistence type="predicted"/>
<dbReference type="EMBL" id="JPMI01000060">
    <property type="protein sequence ID" value="KFA93271.1"/>
    <property type="molecule type" value="Genomic_DNA"/>
</dbReference>
<evidence type="ECO:0000256" key="1">
    <source>
        <dbReference type="SAM" id="Phobius"/>
    </source>
</evidence>
<dbReference type="Proteomes" id="UP000028547">
    <property type="component" value="Unassembled WGS sequence"/>
</dbReference>
<organism evidence="2 3">
    <name type="scientific">Archangium violaceum Cb vi76</name>
    <dbReference type="NCBI Taxonomy" id="1406225"/>
    <lineage>
        <taxon>Bacteria</taxon>
        <taxon>Pseudomonadati</taxon>
        <taxon>Myxococcota</taxon>
        <taxon>Myxococcia</taxon>
        <taxon>Myxococcales</taxon>
        <taxon>Cystobacterineae</taxon>
        <taxon>Archangiaceae</taxon>
        <taxon>Archangium</taxon>
    </lineage>
</organism>
<reference evidence="2 3" key="1">
    <citation type="submission" date="2014-07" db="EMBL/GenBank/DDBJ databases">
        <title>Draft Genome Sequence of Gephyronic Acid Producer, Cystobacter violaceus Strain Cb vi76.</title>
        <authorList>
            <person name="Stevens D.C."/>
            <person name="Young J."/>
            <person name="Carmichael R."/>
            <person name="Tan J."/>
            <person name="Taylor R.E."/>
        </authorList>
    </citation>
    <scope>NUCLEOTIDE SEQUENCE [LARGE SCALE GENOMIC DNA]</scope>
    <source>
        <strain evidence="2 3">Cb vi76</strain>
    </source>
</reference>
<comment type="caution">
    <text evidence="2">The sequence shown here is derived from an EMBL/GenBank/DDBJ whole genome shotgun (WGS) entry which is preliminary data.</text>
</comment>
<protein>
    <submittedName>
        <fullName evidence="2">Uncharacterized protein</fullName>
    </submittedName>
</protein>
<sequence length="64" mass="7020">MNLGMNLELAIYVTALALIGASYLLSGKRELRSAAAQQRHHDAELEALVRPMLLFTMKAPVAHC</sequence>
<dbReference type="AlphaFoldDB" id="A0A084SXT6"/>
<feature type="transmembrane region" description="Helical" evidence="1">
    <location>
        <begin position="6"/>
        <end position="25"/>
    </location>
</feature>
<evidence type="ECO:0000313" key="3">
    <source>
        <dbReference type="Proteomes" id="UP000028547"/>
    </source>
</evidence>
<gene>
    <name evidence="2" type="ORF">Q664_10150</name>
</gene>
<keyword evidence="1" id="KW-0472">Membrane</keyword>